<dbReference type="AlphaFoldDB" id="G3IGJ1"/>
<proteinExistence type="predicted"/>
<name>G3IGJ1_CRIGR</name>
<gene>
    <name evidence="1" type="ORF">I79_022908</name>
</gene>
<organism evidence="1 2">
    <name type="scientific">Cricetulus griseus</name>
    <name type="common">Chinese hamster</name>
    <name type="synonym">Cricetulus barabensis griseus</name>
    <dbReference type="NCBI Taxonomy" id="10029"/>
    <lineage>
        <taxon>Eukaryota</taxon>
        <taxon>Metazoa</taxon>
        <taxon>Chordata</taxon>
        <taxon>Craniata</taxon>
        <taxon>Vertebrata</taxon>
        <taxon>Euteleostomi</taxon>
        <taxon>Mammalia</taxon>
        <taxon>Eutheria</taxon>
        <taxon>Euarchontoglires</taxon>
        <taxon>Glires</taxon>
        <taxon>Rodentia</taxon>
        <taxon>Myomorpha</taxon>
        <taxon>Muroidea</taxon>
        <taxon>Cricetidae</taxon>
        <taxon>Cricetinae</taxon>
        <taxon>Cricetulus</taxon>
    </lineage>
</organism>
<dbReference type="InParanoid" id="G3IGJ1"/>
<reference evidence="2" key="1">
    <citation type="journal article" date="2011" name="Nat. Biotechnol.">
        <title>The genomic sequence of the Chinese hamster ovary (CHO)-K1 cell line.</title>
        <authorList>
            <person name="Xu X."/>
            <person name="Nagarajan H."/>
            <person name="Lewis N.E."/>
            <person name="Pan S."/>
            <person name="Cai Z."/>
            <person name="Liu X."/>
            <person name="Chen W."/>
            <person name="Xie M."/>
            <person name="Wang W."/>
            <person name="Hammond S."/>
            <person name="Andersen M.R."/>
            <person name="Neff N."/>
            <person name="Passarelli B."/>
            <person name="Koh W."/>
            <person name="Fan H.C."/>
            <person name="Wang J."/>
            <person name="Gui Y."/>
            <person name="Lee K.H."/>
            <person name="Betenbaugh M.J."/>
            <person name="Quake S.R."/>
            <person name="Famili I."/>
            <person name="Palsson B.O."/>
            <person name="Wang J."/>
        </authorList>
    </citation>
    <scope>NUCLEOTIDE SEQUENCE [LARGE SCALE GENOMIC DNA]</scope>
    <source>
        <strain evidence="2">CHO K1 cell line</strain>
    </source>
</reference>
<dbReference type="EMBL" id="JH002581">
    <property type="protein sequence ID" value="EGW13613.1"/>
    <property type="molecule type" value="Genomic_DNA"/>
</dbReference>
<sequence length="62" mass="6936">MACVVVHIRSNNYDTTLDHSRQYKRGSEQGREKESLMLGKHGFHTPCSAHRKLHGNLGAAGF</sequence>
<evidence type="ECO:0000313" key="2">
    <source>
        <dbReference type="Proteomes" id="UP000001075"/>
    </source>
</evidence>
<protein>
    <submittedName>
        <fullName evidence="1">Uncharacterized protein</fullName>
    </submittedName>
</protein>
<evidence type="ECO:0000313" key="1">
    <source>
        <dbReference type="EMBL" id="EGW13613.1"/>
    </source>
</evidence>
<accession>G3IGJ1</accession>
<dbReference type="Proteomes" id="UP000001075">
    <property type="component" value="Unassembled WGS sequence"/>
</dbReference>